<evidence type="ECO:0000313" key="1">
    <source>
        <dbReference type="EMBL" id="PRQ44407.1"/>
    </source>
</evidence>
<dbReference type="EMBL" id="PDCK01000041">
    <property type="protein sequence ID" value="PRQ44407.1"/>
    <property type="molecule type" value="Genomic_DNA"/>
</dbReference>
<comment type="caution">
    <text evidence="1">The sequence shown here is derived from an EMBL/GenBank/DDBJ whole genome shotgun (WGS) entry which is preliminary data.</text>
</comment>
<proteinExistence type="predicted"/>
<dbReference type="Proteomes" id="UP000238479">
    <property type="component" value="Chromosome 3"/>
</dbReference>
<name>A0A2P6RD92_ROSCH</name>
<accession>A0A2P6RD92</accession>
<evidence type="ECO:0000313" key="2">
    <source>
        <dbReference type="Proteomes" id="UP000238479"/>
    </source>
</evidence>
<dbReference type="AlphaFoldDB" id="A0A2P6RD92"/>
<protein>
    <submittedName>
        <fullName evidence="1">Uncharacterized protein</fullName>
    </submittedName>
</protein>
<dbReference type="Gramene" id="PRQ44407">
    <property type="protein sequence ID" value="PRQ44407"/>
    <property type="gene ID" value="RchiOBHm_Chr3g0478921"/>
</dbReference>
<reference evidence="1 2" key="1">
    <citation type="journal article" date="2018" name="Nat. Genet.">
        <title>The Rosa genome provides new insights in the design of modern roses.</title>
        <authorList>
            <person name="Bendahmane M."/>
        </authorList>
    </citation>
    <scope>NUCLEOTIDE SEQUENCE [LARGE SCALE GENOMIC DNA]</scope>
    <source>
        <strain evidence="2">cv. Old Blush</strain>
    </source>
</reference>
<gene>
    <name evidence="1" type="ORF">RchiOBHm_Chr3g0478921</name>
</gene>
<organism evidence="1 2">
    <name type="scientific">Rosa chinensis</name>
    <name type="common">China rose</name>
    <dbReference type="NCBI Taxonomy" id="74649"/>
    <lineage>
        <taxon>Eukaryota</taxon>
        <taxon>Viridiplantae</taxon>
        <taxon>Streptophyta</taxon>
        <taxon>Embryophyta</taxon>
        <taxon>Tracheophyta</taxon>
        <taxon>Spermatophyta</taxon>
        <taxon>Magnoliopsida</taxon>
        <taxon>eudicotyledons</taxon>
        <taxon>Gunneridae</taxon>
        <taxon>Pentapetalae</taxon>
        <taxon>rosids</taxon>
        <taxon>fabids</taxon>
        <taxon>Rosales</taxon>
        <taxon>Rosaceae</taxon>
        <taxon>Rosoideae</taxon>
        <taxon>Rosoideae incertae sedis</taxon>
        <taxon>Rosa</taxon>
    </lineage>
</organism>
<keyword evidence="2" id="KW-1185">Reference proteome</keyword>
<sequence>MLPLSLDCSSLFLSLPLRTLCSSLPRLFLSLPFRTLPRRKMQTSPRSNPNII</sequence>